<comment type="caution">
    <text evidence="2">The sequence shown here is derived from an EMBL/GenBank/DDBJ whole genome shotgun (WGS) entry which is preliminary data.</text>
</comment>
<evidence type="ECO:0000313" key="3">
    <source>
        <dbReference type="Proteomes" id="UP000291838"/>
    </source>
</evidence>
<dbReference type="OrthoDB" id="3785419at2"/>
<dbReference type="RefSeq" id="WP_129476116.1">
    <property type="nucleotide sequence ID" value="NZ_SDWS01000005.1"/>
</dbReference>
<keyword evidence="1" id="KW-1133">Transmembrane helix</keyword>
<protein>
    <submittedName>
        <fullName evidence="2">Uncharacterized protein</fullName>
    </submittedName>
</protein>
<organism evidence="2 3">
    <name type="scientific">Nocardioides glacieisoli</name>
    <dbReference type="NCBI Taxonomy" id="1168730"/>
    <lineage>
        <taxon>Bacteria</taxon>
        <taxon>Bacillati</taxon>
        <taxon>Actinomycetota</taxon>
        <taxon>Actinomycetes</taxon>
        <taxon>Propionibacteriales</taxon>
        <taxon>Nocardioidaceae</taxon>
        <taxon>Nocardioides</taxon>
    </lineage>
</organism>
<reference evidence="2 3" key="1">
    <citation type="submission" date="2019-01" db="EMBL/GenBank/DDBJ databases">
        <title>Novel species of Nocardioides.</title>
        <authorList>
            <person name="Liu Q."/>
            <person name="Xin Y.-H."/>
        </authorList>
    </citation>
    <scope>NUCLEOTIDE SEQUENCE [LARGE SCALE GENOMIC DNA]</scope>
    <source>
        <strain evidence="2 3">HLT3-15</strain>
    </source>
</reference>
<keyword evidence="1" id="KW-0812">Transmembrane</keyword>
<evidence type="ECO:0000313" key="2">
    <source>
        <dbReference type="EMBL" id="RYB90213.1"/>
    </source>
</evidence>
<dbReference type="Proteomes" id="UP000291838">
    <property type="component" value="Unassembled WGS sequence"/>
</dbReference>
<gene>
    <name evidence="2" type="ORF">EUA06_12560</name>
</gene>
<keyword evidence="3" id="KW-1185">Reference proteome</keyword>
<dbReference type="EMBL" id="SDWS01000005">
    <property type="protein sequence ID" value="RYB90213.1"/>
    <property type="molecule type" value="Genomic_DNA"/>
</dbReference>
<keyword evidence="1" id="KW-0472">Membrane</keyword>
<evidence type="ECO:0000256" key="1">
    <source>
        <dbReference type="SAM" id="Phobius"/>
    </source>
</evidence>
<sequence>MAVPESTLTGLETGSHERGALWGRRLFLGLLLVVVLAGAAGLLGVRSATASASGNGYDLDVTYATVARAGIDVPWQVVVANPDGFDREVTIAVTGDYFEIYETQGFTPEPSTSVRDASTLYLTFDAPDGNVFTVDYDAYIQPCQVGRDAIVSVVDADLAPLVSVDITTHLLP</sequence>
<name>A0A4Q2RSA4_9ACTN</name>
<dbReference type="AlphaFoldDB" id="A0A4Q2RSA4"/>
<proteinExistence type="predicted"/>
<feature type="transmembrane region" description="Helical" evidence="1">
    <location>
        <begin position="26"/>
        <end position="45"/>
    </location>
</feature>
<accession>A0A4Q2RSA4</accession>